<comment type="catalytic activity">
    <reaction evidence="10 11">
        <text>tRNA(Arg) + L-arginine + ATP = L-arginyl-tRNA(Arg) + AMP + diphosphate</text>
        <dbReference type="Rhea" id="RHEA:20301"/>
        <dbReference type="Rhea" id="RHEA-COMP:9658"/>
        <dbReference type="Rhea" id="RHEA-COMP:9673"/>
        <dbReference type="ChEBI" id="CHEBI:30616"/>
        <dbReference type="ChEBI" id="CHEBI:32682"/>
        <dbReference type="ChEBI" id="CHEBI:33019"/>
        <dbReference type="ChEBI" id="CHEBI:78442"/>
        <dbReference type="ChEBI" id="CHEBI:78513"/>
        <dbReference type="ChEBI" id="CHEBI:456215"/>
        <dbReference type="EC" id="6.1.1.19"/>
    </reaction>
</comment>
<dbReference type="GO" id="GO:0004814">
    <property type="term" value="F:arginine-tRNA ligase activity"/>
    <property type="evidence" value="ECO:0007669"/>
    <property type="project" value="UniProtKB-UniRule"/>
</dbReference>
<dbReference type="STRING" id="690850.Desaf_2739"/>
<dbReference type="Pfam" id="PF03485">
    <property type="entry name" value="Arg_tRNA_synt_N"/>
    <property type="match status" value="1"/>
</dbReference>
<dbReference type="SUPFAM" id="SSF47323">
    <property type="entry name" value="Anticodon-binding domain of a subclass of class I aminoacyl-tRNA synthetases"/>
    <property type="match status" value="1"/>
</dbReference>
<dbReference type="SUPFAM" id="SSF55190">
    <property type="entry name" value="Arginyl-tRNA synthetase (ArgRS), N-terminal 'additional' domain"/>
    <property type="match status" value="1"/>
</dbReference>
<accession>F3Z0X6</accession>
<dbReference type="InterPro" id="IPR005148">
    <property type="entry name" value="Arg-tRNA-synth_N"/>
</dbReference>
<dbReference type="RefSeq" id="WP_014260733.1">
    <property type="nucleotide sequence ID" value="NC_016629.1"/>
</dbReference>
<dbReference type="GO" id="GO:0006420">
    <property type="term" value="P:arginyl-tRNA aminoacylation"/>
    <property type="evidence" value="ECO:0007669"/>
    <property type="project" value="UniProtKB-UniRule"/>
</dbReference>
<comment type="subcellular location">
    <subcellularLocation>
        <location evidence="1 11">Cytoplasm</location>
    </subcellularLocation>
</comment>
<dbReference type="SMART" id="SM00836">
    <property type="entry name" value="DALR_1"/>
    <property type="match status" value="1"/>
</dbReference>
<keyword evidence="7 11" id="KW-0067">ATP-binding</keyword>
<evidence type="ECO:0000313" key="16">
    <source>
        <dbReference type="Proteomes" id="UP000007844"/>
    </source>
</evidence>
<keyword evidence="5 11" id="KW-0436">Ligase</keyword>
<gene>
    <name evidence="11" type="primary">argS</name>
    <name evidence="15" type="ORF">Desaf_2739</name>
</gene>
<evidence type="ECO:0000313" key="15">
    <source>
        <dbReference type="EMBL" id="EGJ51054.1"/>
    </source>
</evidence>
<evidence type="ECO:0000256" key="3">
    <source>
        <dbReference type="ARBA" id="ARBA00011245"/>
    </source>
</evidence>
<dbReference type="GO" id="GO:0005737">
    <property type="term" value="C:cytoplasm"/>
    <property type="evidence" value="ECO:0007669"/>
    <property type="project" value="UniProtKB-SubCell"/>
</dbReference>
<keyword evidence="16" id="KW-1185">Reference proteome</keyword>
<dbReference type="HAMAP" id="MF_00123">
    <property type="entry name" value="Arg_tRNA_synth"/>
    <property type="match status" value="1"/>
</dbReference>
<feature type="domain" description="Arginyl tRNA synthetase N-terminal" evidence="14">
    <location>
        <begin position="5"/>
        <end position="88"/>
    </location>
</feature>
<reference evidence="15 16" key="1">
    <citation type="journal article" date="2011" name="J. Bacteriol.">
        <title>Genome sequence of the mercury-methylating and pleomorphic Desulfovibrio africanus Strain Walvis Bay.</title>
        <authorList>
            <person name="Brown S.D."/>
            <person name="Wall J.D."/>
            <person name="Kucken A.M."/>
            <person name="Gilmour C.C."/>
            <person name="Podar M."/>
            <person name="Brandt C.C."/>
            <person name="Teshima H."/>
            <person name="Detter J.C."/>
            <person name="Han C.S."/>
            <person name="Land M.L."/>
            <person name="Lucas S."/>
            <person name="Han J."/>
            <person name="Pennacchio L."/>
            <person name="Nolan M."/>
            <person name="Pitluck S."/>
            <person name="Woyke T."/>
            <person name="Goodwin L."/>
            <person name="Palumbo A.V."/>
            <person name="Elias D.A."/>
        </authorList>
    </citation>
    <scope>NUCLEOTIDE SEQUENCE [LARGE SCALE GENOMIC DNA]</scope>
    <source>
        <strain evidence="15 16">Walvis Bay</strain>
    </source>
</reference>
<dbReference type="PRINTS" id="PR01038">
    <property type="entry name" value="TRNASYNTHARG"/>
</dbReference>
<dbReference type="FunFam" id="1.10.730.10:FF:000008">
    <property type="entry name" value="Arginine--tRNA ligase"/>
    <property type="match status" value="1"/>
</dbReference>
<dbReference type="InterPro" id="IPR009080">
    <property type="entry name" value="tRNAsynth_Ia_anticodon-bd"/>
</dbReference>
<dbReference type="Gene3D" id="1.10.730.10">
    <property type="entry name" value="Isoleucyl-tRNA Synthetase, Domain 1"/>
    <property type="match status" value="1"/>
</dbReference>
<dbReference type="Pfam" id="PF00750">
    <property type="entry name" value="tRNA-synt_1d"/>
    <property type="match status" value="1"/>
</dbReference>
<keyword evidence="4 11" id="KW-0963">Cytoplasm</keyword>
<dbReference type="KEGG" id="daf:Desaf_2739"/>
<evidence type="ECO:0000256" key="10">
    <source>
        <dbReference type="ARBA" id="ARBA00049339"/>
    </source>
</evidence>
<proteinExistence type="inferred from homology"/>
<dbReference type="HOGENOM" id="CLU_006406_0_1_7"/>
<evidence type="ECO:0000256" key="8">
    <source>
        <dbReference type="ARBA" id="ARBA00022917"/>
    </source>
</evidence>
<name>F3Z0X6_DESAF</name>
<keyword evidence="9 11" id="KW-0030">Aminoacyl-tRNA synthetase</keyword>
<protein>
    <recommendedName>
        <fullName evidence="11">Arginine--tRNA ligase</fullName>
        <ecNumber evidence="11">6.1.1.19</ecNumber>
    </recommendedName>
    <alternativeName>
        <fullName evidence="11">Arginyl-tRNA synthetase</fullName>
        <shortName evidence="11">ArgRS</shortName>
    </alternativeName>
</protein>
<evidence type="ECO:0000256" key="7">
    <source>
        <dbReference type="ARBA" id="ARBA00022840"/>
    </source>
</evidence>
<feature type="domain" description="DALR anticodon binding" evidence="13">
    <location>
        <begin position="430"/>
        <end position="553"/>
    </location>
</feature>
<evidence type="ECO:0000259" key="14">
    <source>
        <dbReference type="SMART" id="SM01016"/>
    </source>
</evidence>
<dbReference type="Pfam" id="PF05746">
    <property type="entry name" value="DALR_1"/>
    <property type="match status" value="1"/>
</dbReference>
<evidence type="ECO:0000259" key="13">
    <source>
        <dbReference type="SMART" id="SM00836"/>
    </source>
</evidence>
<dbReference type="SMART" id="SM01016">
    <property type="entry name" value="Arg_tRNA_synt_N"/>
    <property type="match status" value="1"/>
</dbReference>
<dbReference type="GO" id="GO:0005524">
    <property type="term" value="F:ATP binding"/>
    <property type="evidence" value="ECO:0007669"/>
    <property type="project" value="UniProtKB-UniRule"/>
</dbReference>
<dbReference type="Gene3D" id="3.30.1360.70">
    <property type="entry name" value="Arginyl tRNA synthetase N-terminal domain"/>
    <property type="match status" value="1"/>
</dbReference>
<dbReference type="InterPro" id="IPR036695">
    <property type="entry name" value="Arg-tRNA-synth_N_sf"/>
</dbReference>
<comment type="subunit">
    <text evidence="3 11">Monomer.</text>
</comment>
<dbReference type="EC" id="6.1.1.19" evidence="11"/>
<dbReference type="SUPFAM" id="SSF52374">
    <property type="entry name" value="Nucleotidylyl transferase"/>
    <property type="match status" value="1"/>
</dbReference>
<dbReference type="PANTHER" id="PTHR11956:SF5">
    <property type="entry name" value="ARGININE--TRNA LIGASE, CYTOPLASMIC"/>
    <property type="match status" value="1"/>
</dbReference>
<evidence type="ECO:0000256" key="1">
    <source>
        <dbReference type="ARBA" id="ARBA00004496"/>
    </source>
</evidence>
<keyword evidence="8 11" id="KW-0648">Protein biosynthesis</keyword>
<evidence type="ECO:0000256" key="6">
    <source>
        <dbReference type="ARBA" id="ARBA00022741"/>
    </source>
</evidence>
<dbReference type="CDD" id="cd00671">
    <property type="entry name" value="ArgRS_core"/>
    <property type="match status" value="1"/>
</dbReference>
<evidence type="ECO:0000256" key="2">
    <source>
        <dbReference type="ARBA" id="ARBA00005594"/>
    </source>
</evidence>
<dbReference type="eggNOG" id="COG0018">
    <property type="taxonomic scope" value="Bacteria"/>
</dbReference>
<dbReference type="InterPro" id="IPR035684">
    <property type="entry name" value="ArgRS_core"/>
</dbReference>
<evidence type="ECO:0000256" key="12">
    <source>
        <dbReference type="RuleBase" id="RU363038"/>
    </source>
</evidence>
<dbReference type="InterPro" id="IPR001278">
    <property type="entry name" value="Arg-tRNA-ligase"/>
</dbReference>
<evidence type="ECO:0000256" key="9">
    <source>
        <dbReference type="ARBA" id="ARBA00023146"/>
    </source>
</evidence>
<evidence type="ECO:0000256" key="11">
    <source>
        <dbReference type="HAMAP-Rule" id="MF_00123"/>
    </source>
</evidence>
<evidence type="ECO:0000256" key="4">
    <source>
        <dbReference type="ARBA" id="ARBA00022490"/>
    </source>
</evidence>
<dbReference type="EMBL" id="CP003221">
    <property type="protein sequence ID" value="EGJ51054.1"/>
    <property type="molecule type" value="Genomic_DNA"/>
</dbReference>
<keyword evidence="6 11" id="KW-0547">Nucleotide-binding</keyword>
<dbReference type="Proteomes" id="UP000007844">
    <property type="component" value="Chromosome"/>
</dbReference>
<feature type="short sequence motif" description="'HIGH' region" evidence="11">
    <location>
        <begin position="125"/>
        <end position="135"/>
    </location>
</feature>
<dbReference type="AlphaFoldDB" id="F3Z0X6"/>
<dbReference type="InterPro" id="IPR008909">
    <property type="entry name" value="DALR_anticod-bd"/>
</dbReference>
<evidence type="ECO:0000256" key="5">
    <source>
        <dbReference type="ARBA" id="ARBA00022598"/>
    </source>
</evidence>
<dbReference type="PROSITE" id="PS00178">
    <property type="entry name" value="AA_TRNA_LIGASE_I"/>
    <property type="match status" value="1"/>
</dbReference>
<dbReference type="Gene3D" id="3.40.50.620">
    <property type="entry name" value="HUPs"/>
    <property type="match status" value="1"/>
</dbReference>
<dbReference type="InterPro" id="IPR014729">
    <property type="entry name" value="Rossmann-like_a/b/a_fold"/>
</dbReference>
<organism evidence="15 16">
    <name type="scientific">Desulfocurvibacter africanus subsp. africanus str. Walvis Bay</name>
    <dbReference type="NCBI Taxonomy" id="690850"/>
    <lineage>
        <taxon>Bacteria</taxon>
        <taxon>Pseudomonadati</taxon>
        <taxon>Thermodesulfobacteriota</taxon>
        <taxon>Desulfovibrionia</taxon>
        <taxon>Desulfovibrionales</taxon>
        <taxon>Desulfovibrionaceae</taxon>
        <taxon>Desulfocurvibacter</taxon>
    </lineage>
</organism>
<dbReference type="FunFam" id="3.40.50.620:FF:000062">
    <property type="entry name" value="Arginine--tRNA ligase"/>
    <property type="match status" value="1"/>
</dbReference>
<dbReference type="NCBIfam" id="TIGR00456">
    <property type="entry name" value="argS"/>
    <property type="match status" value="1"/>
</dbReference>
<dbReference type="InterPro" id="IPR001412">
    <property type="entry name" value="aa-tRNA-synth_I_CS"/>
</dbReference>
<sequence length="553" mass="62108">MQSMLHLKKLLEEAVTTMGLSLPQGVSLEPPKDIKFGDLATNAAMILAKQAGKPPREVAAELRERLLGSHPEIERIEVAGPGFLNFSFAPSFWQSILQDVLEQGDRFGALDVGQKKKVLVEYVSANPTGPLHLGHGRGAALGDSLVRVLRFAGFDVTTEFYINDAGRQMRLLGMSIWVRYQQAFNRDVELPEDSYRGEYIKDIAAEIAASHGSELLQVPEAQAMDVCREHGMLSILKWIKRDLNEFRVSHDIWFSERRLVDTGQVESTIKWLQDKGLAYEQEGALWFNSTRFGDDKDRVLRRSSGELTYFASDIAYHADKYSRGYDLLVDIWGADHHGYVPRMKAAAQALGKDADQLQVVLVQMVNILRGGEQISMSKRAGTFETLADVVKEVGVDSARFMFMTRKSDSHLDFDLELVKQQSMDNPVYYVQYAHARIRSVFRKAREQGLALQPTVDRSKLMALLDTPEDIQLLKLMEHFPDAVDAAAKSLSPHHISFFLRELAALLHRYYSVHKVLGAESSQLTLARLLLLDAVAQVLRNGLQLLGVNAPEQM</sequence>
<dbReference type="PANTHER" id="PTHR11956">
    <property type="entry name" value="ARGINYL-TRNA SYNTHETASE"/>
    <property type="match status" value="1"/>
</dbReference>
<comment type="similarity">
    <text evidence="2 11 12">Belongs to the class-I aminoacyl-tRNA synthetase family.</text>
</comment>